<accession>A0A5B7H8N1</accession>
<proteinExistence type="predicted"/>
<sequence length="132" mass="14401">MVSSLSPASAWEDDAAASVLRQRDNIRGTLAWRHNEGVGVYGGAFPVCHSNNVRLYSPSHLTTSLFLTPQSPFPPSSTLPHPCQSRHHTNNTTTHEEVFTRSAIIITTTTSGSQTPVDSSFDVTRSCIFTRS</sequence>
<evidence type="ECO:0000313" key="1">
    <source>
        <dbReference type="EMBL" id="MPC65607.1"/>
    </source>
</evidence>
<dbReference type="EMBL" id="VSRR010023580">
    <property type="protein sequence ID" value="MPC65607.1"/>
    <property type="molecule type" value="Genomic_DNA"/>
</dbReference>
<evidence type="ECO:0000313" key="2">
    <source>
        <dbReference type="Proteomes" id="UP000324222"/>
    </source>
</evidence>
<dbReference type="AlphaFoldDB" id="A0A5B7H8N1"/>
<comment type="caution">
    <text evidence="1">The sequence shown here is derived from an EMBL/GenBank/DDBJ whole genome shotgun (WGS) entry which is preliminary data.</text>
</comment>
<dbReference type="Proteomes" id="UP000324222">
    <property type="component" value="Unassembled WGS sequence"/>
</dbReference>
<reference evidence="1 2" key="1">
    <citation type="submission" date="2019-05" db="EMBL/GenBank/DDBJ databases">
        <title>Another draft genome of Portunus trituberculatus and its Hox gene families provides insights of decapod evolution.</title>
        <authorList>
            <person name="Jeong J.-H."/>
            <person name="Song I."/>
            <person name="Kim S."/>
            <person name="Choi T."/>
            <person name="Kim D."/>
            <person name="Ryu S."/>
            <person name="Kim W."/>
        </authorList>
    </citation>
    <scope>NUCLEOTIDE SEQUENCE [LARGE SCALE GENOMIC DNA]</scope>
    <source>
        <tissue evidence="1">Muscle</tissue>
    </source>
</reference>
<organism evidence="1 2">
    <name type="scientific">Portunus trituberculatus</name>
    <name type="common">Swimming crab</name>
    <name type="synonym">Neptunus trituberculatus</name>
    <dbReference type="NCBI Taxonomy" id="210409"/>
    <lineage>
        <taxon>Eukaryota</taxon>
        <taxon>Metazoa</taxon>
        <taxon>Ecdysozoa</taxon>
        <taxon>Arthropoda</taxon>
        <taxon>Crustacea</taxon>
        <taxon>Multicrustacea</taxon>
        <taxon>Malacostraca</taxon>
        <taxon>Eumalacostraca</taxon>
        <taxon>Eucarida</taxon>
        <taxon>Decapoda</taxon>
        <taxon>Pleocyemata</taxon>
        <taxon>Brachyura</taxon>
        <taxon>Eubrachyura</taxon>
        <taxon>Portunoidea</taxon>
        <taxon>Portunidae</taxon>
        <taxon>Portuninae</taxon>
        <taxon>Portunus</taxon>
    </lineage>
</organism>
<gene>
    <name evidence="1" type="ORF">E2C01_059745</name>
</gene>
<protein>
    <submittedName>
        <fullName evidence="1">Uncharacterized protein</fullName>
    </submittedName>
</protein>
<keyword evidence="2" id="KW-1185">Reference proteome</keyword>
<name>A0A5B7H8N1_PORTR</name>